<feature type="region of interest" description="Disordered" evidence="1">
    <location>
        <begin position="1"/>
        <end position="33"/>
    </location>
</feature>
<sequence length="397" mass="45911">MVVFSGSRSRRHSRSRPVSVRHRRRLQRNRLPSRRCTTLRGGVRASSEQATDAGKDALSRRASLKSTDALAKLIGFMSLMTIYLRGKNELQQVFPTYRGVDILKYMLTQMKNPDIDEETKRNLIDFSICLLNQIEISMINFVDPESEGPEADAGFIVELGELGTVTQTKPIIVDFMDLYDGNPYSHQEGIEYYRWLESKFPDFPDWPMLSHVNDREWKSRLLSGVIRTEPNSMTLEYKCDPLDPKNPEAAFQTTLRLKWPGPATQLASVMSRIRTKIDNDFAAIDEIISALRENLAAVPDMKRMMDEATFSLNQNDTEDAYDLLRQFENWRDYFCSLYERMFQLKKAYTDPENRKTVHDVYVRPEEDNQIVCAMKAWAADVDGFKKRCEALQKPEKS</sequence>
<keyword evidence="3" id="KW-1185">Reference proteome</keyword>
<accession>A0A7M7K6C2</accession>
<evidence type="ECO:0000256" key="1">
    <source>
        <dbReference type="SAM" id="MobiDB-lite"/>
    </source>
</evidence>
<dbReference type="RefSeq" id="XP_022661093.1">
    <property type="nucleotide sequence ID" value="XM_022805358.1"/>
</dbReference>
<reference evidence="2" key="1">
    <citation type="submission" date="2021-01" db="UniProtKB">
        <authorList>
            <consortium name="EnsemblMetazoa"/>
        </authorList>
    </citation>
    <scope>IDENTIFICATION</scope>
</reference>
<dbReference type="KEGG" id="vde:111250315"/>
<organism evidence="2 3">
    <name type="scientific">Varroa destructor</name>
    <name type="common">Honeybee mite</name>
    <dbReference type="NCBI Taxonomy" id="109461"/>
    <lineage>
        <taxon>Eukaryota</taxon>
        <taxon>Metazoa</taxon>
        <taxon>Ecdysozoa</taxon>
        <taxon>Arthropoda</taxon>
        <taxon>Chelicerata</taxon>
        <taxon>Arachnida</taxon>
        <taxon>Acari</taxon>
        <taxon>Parasitiformes</taxon>
        <taxon>Mesostigmata</taxon>
        <taxon>Gamasina</taxon>
        <taxon>Dermanyssoidea</taxon>
        <taxon>Varroidae</taxon>
        <taxon>Varroa</taxon>
    </lineage>
</organism>
<dbReference type="AlphaFoldDB" id="A0A7M7K6C2"/>
<dbReference type="Proteomes" id="UP000594260">
    <property type="component" value="Unplaced"/>
</dbReference>
<feature type="compositionally biased region" description="Basic residues" evidence="1">
    <location>
        <begin position="8"/>
        <end position="33"/>
    </location>
</feature>
<proteinExistence type="predicted"/>
<protein>
    <submittedName>
        <fullName evidence="2">Uncharacterized protein</fullName>
    </submittedName>
</protein>
<evidence type="ECO:0000313" key="3">
    <source>
        <dbReference type="Proteomes" id="UP000594260"/>
    </source>
</evidence>
<dbReference type="GeneID" id="111250315"/>
<dbReference type="EnsemblMetazoa" id="XM_022805358">
    <property type="protein sequence ID" value="XP_022661093"/>
    <property type="gene ID" value="LOC111250315"/>
</dbReference>
<feature type="region of interest" description="Disordered" evidence="1">
    <location>
        <begin position="39"/>
        <end position="58"/>
    </location>
</feature>
<dbReference type="InParanoid" id="A0A7M7K6C2"/>
<name>A0A7M7K6C2_VARDE</name>
<evidence type="ECO:0000313" key="2">
    <source>
        <dbReference type="EnsemblMetazoa" id="XP_022661093"/>
    </source>
</evidence>